<proteinExistence type="predicted"/>
<accession>C6HMC1</accession>
<sequence>MKNALHCMQYISLKISPPALRGNYIYGILLLYTVPYTISQPGRPQRGISDRHLSILARPGPPTEFTEIPYPVPQSCKRLKSPGIHRSNGIGGRPVPSHAPVQFCVVLSSEVFGSNTDELVVTEQQNEGTTKERKQDTSSGILRPCVFGIIADRFLSPSVAQRCCFAFSGAPERRTAEGCCGGVRRGYTM</sequence>
<dbReference type="Proteomes" id="UP000002624">
    <property type="component" value="Unassembled WGS sequence"/>
</dbReference>
<evidence type="ECO:0000313" key="1">
    <source>
        <dbReference type="EMBL" id="EER38368.1"/>
    </source>
</evidence>
<organism evidence="1 2">
    <name type="scientific">Ajellomyces capsulatus (strain H143)</name>
    <name type="common">Darling's disease fungus</name>
    <name type="synonym">Histoplasma capsulatum</name>
    <dbReference type="NCBI Taxonomy" id="544712"/>
    <lineage>
        <taxon>Eukaryota</taxon>
        <taxon>Fungi</taxon>
        <taxon>Dikarya</taxon>
        <taxon>Ascomycota</taxon>
        <taxon>Pezizomycotina</taxon>
        <taxon>Eurotiomycetes</taxon>
        <taxon>Eurotiomycetidae</taxon>
        <taxon>Onygenales</taxon>
        <taxon>Ajellomycetaceae</taxon>
        <taxon>Histoplasma</taxon>
    </lineage>
</organism>
<dbReference type="EMBL" id="GG692431">
    <property type="protein sequence ID" value="EER38368.1"/>
    <property type="molecule type" value="Genomic_DNA"/>
</dbReference>
<dbReference type="OMA" id="RTAEGCC"/>
<evidence type="ECO:0000313" key="2">
    <source>
        <dbReference type="Proteomes" id="UP000002624"/>
    </source>
</evidence>
<dbReference type="AlphaFoldDB" id="C6HMC1"/>
<dbReference type="VEuPathDB" id="FungiDB:HCDG_07237"/>
<name>C6HMC1_AJECH</name>
<protein>
    <submittedName>
        <fullName evidence="1">Uncharacterized protein</fullName>
    </submittedName>
</protein>
<reference evidence="2" key="1">
    <citation type="submission" date="2009-05" db="EMBL/GenBank/DDBJ databases">
        <title>The genome sequence of Ajellomyces capsulatus strain H143.</title>
        <authorList>
            <person name="Champion M."/>
            <person name="Cuomo C.A."/>
            <person name="Ma L.-J."/>
            <person name="Henn M.R."/>
            <person name="Sil A."/>
            <person name="Goldman B."/>
            <person name="Young S.K."/>
            <person name="Kodira C.D."/>
            <person name="Zeng Q."/>
            <person name="Koehrsen M."/>
            <person name="Alvarado L."/>
            <person name="Berlin A.M."/>
            <person name="Borenstein D."/>
            <person name="Chen Z."/>
            <person name="Engels R."/>
            <person name="Freedman E."/>
            <person name="Gellesch M."/>
            <person name="Goldberg J."/>
            <person name="Griggs A."/>
            <person name="Gujja S."/>
            <person name="Heiman D.I."/>
            <person name="Hepburn T.A."/>
            <person name="Howarth C."/>
            <person name="Jen D."/>
            <person name="Larson L."/>
            <person name="Lewis B."/>
            <person name="Mehta T."/>
            <person name="Park D."/>
            <person name="Pearson M."/>
            <person name="Roberts A."/>
            <person name="Saif S."/>
            <person name="Shea T.D."/>
            <person name="Shenoy N."/>
            <person name="Sisk P."/>
            <person name="Stolte C."/>
            <person name="Sykes S."/>
            <person name="Walk T."/>
            <person name="White J."/>
            <person name="Yandava C."/>
            <person name="Klein B."/>
            <person name="McEwen J.G."/>
            <person name="Puccia R."/>
            <person name="Goldman G.H."/>
            <person name="Felipe M.S."/>
            <person name="Nino-Vega G."/>
            <person name="San-Blas G."/>
            <person name="Taylor J.W."/>
            <person name="Mendoza L."/>
            <person name="Galagan J.E."/>
            <person name="Nusbaum C."/>
            <person name="Birren B.W."/>
        </authorList>
    </citation>
    <scope>NUCLEOTIDE SEQUENCE [LARGE SCALE GENOMIC DNA]</scope>
    <source>
        <strain evidence="2">H143</strain>
    </source>
</reference>
<dbReference type="HOGENOM" id="CLU_123409_0_0_1"/>
<gene>
    <name evidence="1" type="ORF">HCDG_07237</name>
</gene>